<dbReference type="RefSeq" id="WP_105041087.1">
    <property type="nucleotide sequence ID" value="NZ_PPSL01000007.1"/>
</dbReference>
<dbReference type="Pfam" id="PF18962">
    <property type="entry name" value="Por_Secre_tail"/>
    <property type="match status" value="1"/>
</dbReference>
<dbReference type="Gene3D" id="2.120.10.30">
    <property type="entry name" value="TolB, C-terminal domain"/>
    <property type="match status" value="4"/>
</dbReference>
<dbReference type="Pfam" id="PF25021">
    <property type="entry name" value="TEN_NHL"/>
    <property type="match status" value="3"/>
</dbReference>
<dbReference type="SUPFAM" id="SSF63825">
    <property type="entry name" value="YWTD domain"/>
    <property type="match status" value="1"/>
</dbReference>
<feature type="domain" description="Teneurin NHL" evidence="5">
    <location>
        <begin position="50"/>
        <end position="99"/>
    </location>
</feature>
<dbReference type="OrthoDB" id="791543at2"/>
<accession>A0A2S7SQJ9</accession>
<dbReference type="EMBL" id="PPSL01000007">
    <property type="protein sequence ID" value="PQJ09182.1"/>
    <property type="molecule type" value="Genomic_DNA"/>
</dbReference>
<evidence type="ECO:0000256" key="1">
    <source>
        <dbReference type="ARBA" id="ARBA00022737"/>
    </source>
</evidence>
<evidence type="ECO:0000313" key="6">
    <source>
        <dbReference type="EMBL" id="PQJ09182.1"/>
    </source>
</evidence>
<organism evidence="6 7">
    <name type="scientific">Flavipsychrobacter stenotrophus</name>
    <dbReference type="NCBI Taxonomy" id="2077091"/>
    <lineage>
        <taxon>Bacteria</taxon>
        <taxon>Pseudomonadati</taxon>
        <taxon>Bacteroidota</taxon>
        <taxon>Chitinophagia</taxon>
        <taxon>Chitinophagales</taxon>
        <taxon>Chitinophagaceae</taxon>
        <taxon>Flavipsychrobacter</taxon>
    </lineage>
</organism>
<dbReference type="InterPro" id="IPR056822">
    <property type="entry name" value="TEN_NHL"/>
</dbReference>
<dbReference type="InterPro" id="IPR026444">
    <property type="entry name" value="Secre_tail"/>
</dbReference>
<dbReference type="CDD" id="cd14953">
    <property type="entry name" value="NHL_like_1"/>
    <property type="match status" value="1"/>
</dbReference>
<dbReference type="InterPro" id="IPR001258">
    <property type="entry name" value="NHL_repeat"/>
</dbReference>
<feature type="repeat" description="NHL" evidence="2">
    <location>
        <begin position="161"/>
        <end position="198"/>
    </location>
</feature>
<dbReference type="Proteomes" id="UP000239872">
    <property type="component" value="Unassembled WGS sequence"/>
</dbReference>
<proteinExistence type="predicted"/>
<feature type="domain" description="Teneurin NHL" evidence="5">
    <location>
        <begin position="163"/>
        <end position="214"/>
    </location>
</feature>
<keyword evidence="7" id="KW-1185">Reference proteome</keyword>
<feature type="chain" id="PRO_5015548734" evidence="3">
    <location>
        <begin position="36"/>
        <end position="459"/>
    </location>
</feature>
<dbReference type="PROSITE" id="PS51125">
    <property type="entry name" value="NHL"/>
    <property type="match status" value="1"/>
</dbReference>
<dbReference type="PANTHER" id="PTHR13833">
    <property type="match status" value="1"/>
</dbReference>
<dbReference type="InterPro" id="IPR011042">
    <property type="entry name" value="6-blade_b-propeller_TolB-like"/>
</dbReference>
<feature type="domain" description="Teneurin NHL" evidence="5">
    <location>
        <begin position="220"/>
        <end position="267"/>
    </location>
</feature>
<evidence type="ECO:0000256" key="3">
    <source>
        <dbReference type="SAM" id="SignalP"/>
    </source>
</evidence>
<evidence type="ECO:0000259" key="5">
    <source>
        <dbReference type="Pfam" id="PF25021"/>
    </source>
</evidence>
<sequence>MKQKNIAPIRALRYCITCAATIGLLSSGYIHSAKAQQITTIAGTGSNIYNGDGIQATTATLHSPNDVTVDDSGNVYILDGSNYRLRKVNVAGVISTIGGNGTPGFSGGDNGPATDAVFQSMTNIVTDNQGNIYISDYLARRVRKINTAGIITTIAGNGSTGFSGDNGPATNAELCRPTGIALDKHGNLFIADNANNRIRKVDIAGIITTVAGSGYPFYNGDGVPATAAGLYDPIAIAVDTSDNLFISGHSRIRKVDASGIITTIAGDTAVGYSGDGGPASAARFQCWGLSIDKRGNLYIGDINNHVVRKINAAGTISTVAGTGVAGYNGDSILPTTAQLNGSFTAKADKNGNVFIADASNNRIRKVDYKTVVTGIENPENKNINVVVSPNPSKGQFTITTNHLTGNITCSIADISGRLVKAPFAITNPETTVHLSALPGIYLLRITTPAGTSTEKITLQ</sequence>
<comment type="caution">
    <text evidence="6">The sequence shown here is derived from an EMBL/GenBank/DDBJ whole genome shotgun (WGS) entry which is preliminary data.</text>
</comment>
<dbReference type="PANTHER" id="PTHR13833:SF71">
    <property type="entry name" value="NHL DOMAIN-CONTAINING PROTEIN"/>
    <property type="match status" value="1"/>
</dbReference>
<dbReference type="NCBIfam" id="TIGR04183">
    <property type="entry name" value="Por_Secre_tail"/>
    <property type="match status" value="1"/>
</dbReference>
<dbReference type="AlphaFoldDB" id="A0A2S7SQJ9"/>
<name>A0A2S7SQJ9_9BACT</name>
<reference evidence="6 7" key="1">
    <citation type="submission" date="2018-01" db="EMBL/GenBank/DDBJ databases">
        <title>A novel member of the phylum Bacteroidetes isolated from glacier ice.</title>
        <authorList>
            <person name="Liu Q."/>
            <person name="Xin Y.-H."/>
        </authorList>
    </citation>
    <scope>NUCLEOTIDE SEQUENCE [LARGE SCALE GENOMIC DNA]</scope>
    <source>
        <strain evidence="6 7">RB1R16</strain>
    </source>
</reference>
<evidence type="ECO:0000256" key="2">
    <source>
        <dbReference type="PROSITE-ProRule" id="PRU00504"/>
    </source>
</evidence>
<keyword evidence="1" id="KW-0677">Repeat</keyword>
<evidence type="ECO:0000259" key="4">
    <source>
        <dbReference type="Pfam" id="PF18962"/>
    </source>
</evidence>
<keyword evidence="3" id="KW-0732">Signal</keyword>
<protein>
    <submittedName>
        <fullName evidence="6">Uncharacterized protein</fullName>
    </submittedName>
</protein>
<feature type="domain" description="Secretion system C-terminal sorting" evidence="4">
    <location>
        <begin position="388"/>
        <end position="456"/>
    </location>
</feature>
<feature type="signal peptide" evidence="3">
    <location>
        <begin position="1"/>
        <end position="35"/>
    </location>
</feature>
<gene>
    <name evidence="6" type="ORF">CJD36_020565</name>
</gene>
<evidence type="ECO:0000313" key="7">
    <source>
        <dbReference type="Proteomes" id="UP000239872"/>
    </source>
</evidence>